<dbReference type="SUPFAM" id="SSF46785">
    <property type="entry name" value="Winged helix' DNA-binding domain"/>
    <property type="match status" value="1"/>
</dbReference>
<feature type="domain" description="H15" evidence="12">
    <location>
        <begin position="121"/>
        <end position="189"/>
    </location>
</feature>
<dbReference type="OMA" id="APKHKWS"/>
<evidence type="ECO:0000256" key="4">
    <source>
        <dbReference type="ARBA" id="ARBA00023015"/>
    </source>
</evidence>
<evidence type="ECO:0000256" key="1">
    <source>
        <dbReference type="ARBA" id="ARBA00004286"/>
    </source>
</evidence>
<comment type="subcellular location">
    <subcellularLocation>
        <location evidence="1">Chromosome</location>
    </subcellularLocation>
    <subcellularLocation>
        <location evidence="2">Nucleus</location>
        <location evidence="2">Nucleolus</location>
    </subcellularLocation>
</comment>
<dbReference type="SUPFAM" id="SSF46689">
    <property type="entry name" value="Homeodomain-like"/>
    <property type="match status" value="1"/>
</dbReference>
<evidence type="ECO:0000256" key="9">
    <source>
        <dbReference type="SAM" id="MobiDB-lite"/>
    </source>
</evidence>
<dbReference type="Pfam" id="PF00249">
    <property type="entry name" value="Myb_DNA-binding"/>
    <property type="match status" value="1"/>
</dbReference>
<gene>
    <name evidence="13" type="ORF">KP509_14G095100</name>
</gene>
<accession>A0A8T2TCE6</accession>
<dbReference type="InterPro" id="IPR017930">
    <property type="entry name" value="Myb_dom"/>
</dbReference>
<keyword evidence="4" id="KW-0805">Transcription regulation</keyword>
<evidence type="ECO:0000256" key="7">
    <source>
        <dbReference type="ARBA" id="ARBA00023163"/>
    </source>
</evidence>
<keyword evidence="5" id="KW-0175">Coiled coil</keyword>
<evidence type="ECO:0000313" key="14">
    <source>
        <dbReference type="Proteomes" id="UP000825935"/>
    </source>
</evidence>
<dbReference type="InterPro" id="IPR036390">
    <property type="entry name" value="WH_DNA-bd_sf"/>
</dbReference>
<comment type="caution">
    <text evidence="13">The sequence shown here is derived from an EMBL/GenBank/DDBJ whole genome shotgun (WGS) entry which is preliminary data.</text>
</comment>
<reference evidence="13" key="1">
    <citation type="submission" date="2021-08" db="EMBL/GenBank/DDBJ databases">
        <title>WGS assembly of Ceratopteris richardii.</title>
        <authorList>
            <person name="Marchant D.B."/>
            <person name="Chen G."/>
            <person name="Jenkins J."/>
            <person name="Shu S."/>
            <person name="Leebens-Mack J."/>
            <person name="Grimwood J."/>
            <person name="Schmutz J."/>
            <person name="Soltis P."/>
            <person name="Soltis D."/>
            <person name="Chen Z.-H."/>
        </authorList>
    </citation>
    <scope>NUCLEOTIDE SEQUENCE</scope>
    <source>
        <strain evidence="13">Whitten #5841</strain>
        <tissue evidence="13">Leaf</tissue>
    </source>
</reference>
<evidence type="ECO:0000259" key="12">
    <source>
        <dbReference type="PROSITE" id="PS51504"/>
    </source>
</evidence>
<dbReference type="PROSITE" id="PS50090">
    <property type="entry name" value="MYB_LIKE"/>
    <property type="match status" value="1"/>
</dbReference>
<dbReference type="SMART" id="SM00717">
    <property type="entry name" value="SANT"/>
    <property type="match status" value="1"/>
</dbReference>
<keyword evidence="7" id="KW-0804">Transcription</keyword>
<dbReference type="InterPro" id="IPR044597">
    <property type="entry name" value="SMH1-6"/>
</dbReference>
<proteinExistence type="predicted"/>
<dbReference type="PROSITE" id="PS51504">
    <property type="entry name" value="H15"/>
    <property type="match status" value="1"/>
</dbReference>
<sequence length="335" mass="36147">MGAPKQKWTAAEEAALKAGVKKHGLGKWRAILKDPEFTFILATRSNVDLKDKWRNMNIGIGGSFSREKSKTASRHKALKVINEPLSPLPLSLVQGETSAHESYGASSHLLSSGSPNDARPLGNRYMDMVIDSIVDLNSPNGASSEDIISSIEAANLVPANFRKLLQVKLKEMVKDGTLLKVKDNYKINSLGGFEEENHNASSRKRMRGSLRSQGLDNWDDKSFGDGVSDLTIRPPSKQHLKCSRTDRSIEKAKFDVDYARCKLKSAEEAARAAAMAMAEAEAAAAAAERAARKAKVAEAEAEAAEIAAEVAALAARTPKKAPPTNLPTEELAATV</sequence>
<evidence type="ECO:0000256" key="8">
    <source>
        <dbReference type="ARBA" id="ARBA00023242"/>
    </source>
</evidence>
<keyword evidence="6" id="KW-0238">DNA-binding</keyword>
<evidence type="ECO:0000259" key="11">
    <source>
        <dbReference type="PROSITE" id="PS51294"/>
    </source>
</evidence>
<keyword evidence="8" id="KW-0539">Nucleus</keyword>
<dbReference type="GO" id="GO:0003691">
    <property type="term" value="F:double-stranded telomeric DNA binding"/>
    <property type="evidence" value="ECO:0007669"/>
    <property type="project" value="InterPro"/>
</dbReference>
<dbReference type="Proteomes" id="UP000825935">
    <property type="component" value="Chromosome 14"/>
</dbReference>
<dbReference type="InterPro" id="IPR036388">
    <property type="entry name" value="WH-like_DNA-bd_sf"/>
</dbReference>
<dbReference type="CDD" id="cd11660">
    <property type="entry name" value="SANT_TRF"/>
    <property type="match status" value="1"/>
</dbReference>
<organism evidence="13 14">
    <name type="scientific">Ceratopteris richardii</name>
    <name type="common">Triangle waterfern</name>
    <dbReference type="NCBI Taxonomy" id="49495"/>
    <lineage>
        <taxon>Eukaryota</taxon>
        <taxon>Viridiplantae</taxon>
        <taxon>Streptophyta</taxon>
        <taxon>Embryophyta</taxon>
        <taxon>Tracheophyta</taxon>
        <taxon>Polypodiopsida</taxon>
        <taxon>Polypodiidae</taxon>
        <taxon>Polypodiales</taxon>
        <taxon>Pteridineae</taxon>
        <taxon>Pteridaceae</taxon>
        <taxon>Parkerioideae</taxon>
        <taxon>Ceratopteris</taxon>
    </lineage>
</organism>
<dbReference type="EMBL" id="CM035419">
    <property type="protein sequence ID" value="KAH7416511.1"/>
    <property type="molecule type" value="Genomic_DNA"/>
</dbReference>
<dbReference type="FunFam" id="1.10.10.60:FF:000168">
    <property type="entry name" value="Telomere repeat-binding factor 1"/>
    <property type="match status" value="1"/>
</dbReference>
<evidence type="ECO:0008006" key="15">
    <source>
        <dbReference type="Google" id="ProtNLM"/>
    </source>
</evidence>
<dbReference type="Pfam" id="PF00538">
    <property type="entry name" value="Linker_histone"/>
    <property type="match status" value="1"/>
</dbReference>
<evidence type="ECO:0000313" key="13">
    <source>
        <dbReference type="EMBL" id="KAH7416511.1"/>
    </source>
</evidence>
<keyword evidence="14" id="KW-1185">Reference proteome</keyword>
<evidence type="ECO:0000256" key="3">
    <source>
        <dbReference type="ARBA" id="ARBA00022454"/>
    </source>
</evidence>
<name>A0A8T2TCE6_CERRI</name>
<dbReference type="Gene3D" id="1.10.10.60">
    <property type="entry name" value="Homeodomain-like"/>
    <property type="match status" value="1"/>
</dbReference>
<dbReference type="PROSITE" id="PS51294">
    <property type="entry name" value="HTH_MYB"/>
    <property type="match status" value="1"/>
</dbReference>
<dbReference type="GO" id="GO:0005730">
    <property type="term" value="C:nucleolus"/>
    <property type="evidence" value="ECO:0007669"/>
    <property type="project" value="UniProtKB-SubCell"/>
</dbReference>
<dbReference type="Gene3D" id="1.10.10.10">
    <property type="entry name" value="Winged helix-like DNA-binding domain superfamily/Winged helix DNA-binding domain"/>
    <property type="match status" value="1"/>
</dbReference>
<feature type="region of interest" description="Disordered" evidence="9">
    <location>
        <begin position="315"/>
        <end position="335"/>
    </location>
</feature>
<feature type="domain" description="Myb-like" evidence="10">
    <location>
        <begin position="5"/>
        <end position="57"/>
    </location>
</feature>
<dbReference type="GO" id="GO:0006334">
    <property type="term" value="P:nucleosome assembly"/>
    <property type="evidence" value="ECO:0007669"/>
    <property type="project" value="InterPro"/>
</dbReference>
<evidence type="ECO:0000256" key="6">
    <source>
        <dbReference type="ARBA" id="ARBA00023125"/>
    </source>
</evidence>
<dbReference type="InterPro" id="IPR001005">
    <property type="entry name" value="SANT/Myb"/>
</dbReference>
<keyword evidence="3" id="KW-0158">Chromosome</keyword>
<feature type="domain" description="HTH myb-type" evidence="11">
    <location>
        <begin position="1"/>
        <end position="56"/>
    </location>
</feature>
<dbReference type="InterPro" id="IPR009057">
    <property type="entry name" value="Homeodomain-like_sf"/>
</dbReference>
<evidence type="ECO:0000256" key="2">
    <source>
        <dbReference type="ARBA" id="ARBA00004604"/>
    </source>
</evidence>
<evidence type="ECO:0000256" key="5">
    <source>
        <dbReference type="ARBA" id="ARBA00023054"/>
    </source>
</evidence>
<dbReference type="InterPro" id="IPR005818">
    <property type="entry name" value="Histone_H1/H5_H15"/>
</dbReference>
<evidence type="ECO:0000259" key="10">
    <source>
        <dbReference type="PROSITE" id="PS50090"/>
    </source>
</evidence>
<dbReference type="AlphaFoldDB" id="A0A8T2TCE6"/>
<dbReference type="OrthoDB" id="608866at2759"/>
<protein>
    <recommendedName>
        <fullName evidence="15">MYB transcription factor</fullName>
    </recommendedName>
</protein>
<dbReference type="PANTHER" id="PTHR46267:SF15">
    <property type="entry name" value="WINGED HELIX-TURN-HELIX TRANSCRIPTION REPRESSOR DNA-BINDING PROTEIN-RELATED"/>
    <property type="match status" value="1"/>
</dbReference>
<dbReference type="GO" id="GO:0000786">
    <property type="term" value="C:nucleosome"/>
    <property type="evidence" value="ECO:0007669"/>
    <property type="project" value="InterPro"/>
</dbReference>
<dbReference type="PANTHER" id="PTHR46267">
    <property type="entry name" value="SINGLE MYB HISTONE 4"/>
    <property type="match status" value="1"/>
</dbReference>
<dbReference type="SMART" id="SM00526">
    <property type="entry name" value="H15"/>
    <property type="match status" value="1"/>
</dbReference>